<proteinExistence type="predicted"/>
<keyword evidence="1" id="KW-0732">Signal</keyword>
<evidence type="ECO:0000256" key="1">
    <source>
        <dbReference type="SAM" id="SignalP"/>
    </source>
</evidence>
<organism evidence="2 3">
    <name type="scientific">Candidatus Parabacteroides intestinipullorum</name>
    <dbReference type="NCBI Taxonomy" id="2838723"/>
    <lineage>
        <taxon>Bacteria</taxon>
        <taxon>Pseudomonadati</taxon>
        <taxon>Bacteroidota</taxon>
        <taxon>Bacteroidia</taxon>
        <taxon>Bacteroidales</taxon>
        <taxon>Tannerellaceae</taxon>
        <taxon>Parabacteroides</taxon>
    </lineage>
</organism>
<dbReference type="Proteomes" id="UP000886740">
    <property type="component" value="Unassembled WGS sequence"/>
</dbReference>
<reference evidence="2" key="2">
    <citation type="submission" date="2021-04" db="EMBL/GenBank/DDBJ databases">
        <authorList>
            <person name="Gilroy R."/>
        </authorList>
    </citation>
    <scope>NUCLEOTIDE SEQUENCE</scope>
    <source>
        <strain evidence="2">ChiGjej6B6-14162</strain>
    </source>
</reference>
<dbReference type="EMBL" id="DXEL01000035">
    <property type="protein sequence ID" value="HIX74288.1"/>
    <property type="molecule type" value="Genomic_DNA"/>
</dbReference>
<sequence>MKRSFRFRLLNLLFLCGLCVNTLSAEKLSEGENIQPRQVLIVGLKDNVRSNYFYKGMIAEETGMQADSVDFIYNQIIAENIAGNTKSKAYKFVLANEDSIPADFFEEVKINENEEECASDLSSVPLDEMRKIMNDADADYLLVLNQHYLKWQDQPLRTLFHIVSYSLFDKDKKEIITGNNFFTCMNLEEPNKIRKMSKKSSVKIASNVIKALED</sequence>
<gene>
    <name evidence="2" type="ORF">H9977_04535</name>
</gene>
<evidence type="ECO:0000313" key="2">
    <source>
        <dbReference type="EMBL" id="HIX74288.1"/>
    </source>
</evidence>
<comment type="caution">
    <text evidence="2">The sequence shown here is derived from an EMBL/GenBank/DDBJ whole genome shotgun (WGS) entry which is preliminary data.</text>
</comment>
<feature type="signal peptide" evidence="1">
    <location>
        <begin position="1"/>
        <end position="24"/>
    </location>
</feature>
<accession>A0A9D1X7E4</accession>
<name>A0A9D1X7E4_9BACT</name>
<evidence type="ECO:0000313" key="3">
    <source>
        <dbReference type="Proteomes" id="UP000886740"/>
    </source>
</evidence>
<dbReference type="AlphaFoldDB" id="A0A9D1X7E4"/>
<feature type="chain" id="PRO_5038388047" evidence="1">
    <location>
        <begin position="25"/>
        <end position="214"/>
    </location>
</feature>
<protein>
    <submittedName>
        <fullName evidence="2">Uncharacterized protein</fullName>
    </submittedName>
</protein>
<reference evidence="2" key="1">
    <citation type="journal article" date="2021" name="PeerJ">
        <title>Extensive microbial diversity within the chicken gut microbiome revealed by metagenomics and culture.</title>
        <authorList>
            <person name="Gilroy R."/>
            <person name="Ravi A."/>
            <person name="Getino M."/>
            <person name="Pursley I."/>
            <person name="Horton D.L."/>
            <person name="Alikhan N.F."/>
            <person name="Baker D."/>
            <person name="Gharbi K."/>
            <person name="Hall N."/>
            <person name="Watson M."/>
            <person name="Adriaenssens E.M."/>
            <person name="Foster-Nyarko E."/>
            <person name="Jarju S."/>
            <person name="Secka A."/>
            <person name="Antonio M."/>
            <person name="Oren A."/>
            <person name="Chaudhuri R.R."/>
            <person name="La Ragione R."/>
            <person name="Hildebrand F."/>
            <person name="Pallen M.J."/>
        </authorList>
    </citation>
    <scope>NUCLEOTIDE SEQUENCE</scope>
    <source>
        <strain evidence="2">ChiGjej6B6-14162</strain>
    </source>
</reference>